<accession>A0A0D9NW41</accession>
<organism evidence="2 3">
    <name type="scientific">Metarhizium anisopliae BRIP 53293</name>
    <dbReference type="NCBI Taxonomy" id="1291518"/>
    <lineage>
        <taxon>Eukaryota</taxon>
        <taxon>Fungi</taxon>
        <taxon>Dikarya</taxon>
        <taxon>Ascomycota</taxon>
        <taxon>Pezizomycotina</taxon>
        <taxon>Sordariomycetes</taxon>
        <taxon>Hypocreomycetidae</taxon>
        <taxon>Hypocreales</taxon>
        <taxon>Clavicipitaceae</taxon>
        <taxon>Metarhizium</taxon>
    </lineage>
</organism>
<protein>
    <recommendedName>
        <fullName evidence="1">HRPKS sdrA-like NAD(P)-binding domain-containing protein</fullName>
    </recommendedName>
</protein>
<name>A0A0D9NW41_METAN</name>
<dbReference type="EMBL" id="KE384735">
    <property type="protein sequence ID" value="KJK78239.1"/>
    <property type="molecule type" value="Genomic_DNA"/>
</dbReference>
<keyword evidence="3" id="KW-1185">Reference proteome</keyword>
<reference evidence="3" key="1">
    <citation type="journal article" date="2014" name="BMC Genomics">
        <title>The genome sequence of the biocontrol fungus Metarhizium anisopliae and comparative genomics of Metarhizium species.</title>
        <authorList>
            <person name="Pattemore J.A."/>
            <person name="Hane J.K."/>
            <person name="Williams A.H."/>
            <person name="Wilson B.A."/>
            <person name="Stodart B.J."/>
            <person name="Ash G.J."/>
        </authorList>
    </citation>
    <scope>NUCLEOTIDE SEQUENCE [LARGE SCALE GENOMIC DNA]</scope>
    <source>
        <strain evidence="3">BRIP 53293</strain>
    </source>
</reference>
<evidence type="ECO:0000313" key="2">
    <source>
        <dbReference type="EMBL" id="KJK78239.1"/>
    </source>
</evidence>
<evidence type="ECO:0000313" key="3">
    <source>
        <dbReference type="Proteomes" id="UP000054544"/>
    </source>
</evidence>
<sequence>MGWNVDMDTLTSASPVKSVGLADLVALAAWKNPGVRVLEFGALNSTAICQATELINYAATATSKPGLEALEDTIAGFDHATAMNVDPSLGLEAQGLKAGQFDLIIPGTLTDTSKLASLFAPGGRIVSDQSTLSSLGKDFSILNLSNGFAIATAVAEQKTSGINGVRTTSIAIIYRNKPTEVPCKLVKACNALGSSRLARLADASIATSEHVVVTCDLEGPLLLELEPSELARLHNIVSNASSDTWVTVGGLMKGTTPEQAMASGVARSVTSEMASLDFTTLDLD</sequence>
<evidence type="ECO:0000259" key="1">
    <source>
        <dbReference type="Pfam" id="PF23114"/>
    </source>
</evidence>
<feature type="domain" description="HRPKS sdrA-like NAD(P)-binding" evidence="1">
    <location>
        <begin position="206"/>
        <end position="284"/>
    </location>
</feature>
<gene>
    <name evidence="2" type="ORF">H634G_06412</name>
</gene>
<dbReference type="STRING" id="1291518.A0A0D9NW41"/>
<dbReference type="Proteomes" id="UP000054544">
    <property type="component" value="Unassembled WGS sequence"/>
</dbReference>
<dbReference type="OrthoDB" id="329835at2759"/>
<dbReference type="InterPro" id="IPR056501">
    <property type="entry name" value="NAD-bd_HRPKS_sdrA"/>
</dbReference>
<dbReference type="AlphaFoldDB" id="A0A0D9NW41"/>
<dbReference type="Pfam" id="PF23114">
    <property type="entry name" value="NAD-bd_HRPKS_sdrA"/>
    <property type="match status" value="1"/>
</dbReference>
<proteinExistence type="predicted"/>